<evidence type="ECO:0008006" key="5">
    <source>
        <dbReference type="Google" id="ProtNLM"/>
    </source>
</evidence>
<dbReference type="Proteomes" id="UP000314982">
    <property type="component" value="Unassembled WGS sequence"/>
</dbReference>
<evidence type="ECO:0000256" key="1">
    <source>
        <dbReference type="SAM" id="MobiDB-lite"/>
    </source>
</evidence>
<evidence type="ECO:0000313" key="3">
    <source>
        <dbReference type="Ensembl" id="ENSHHUP00000012090.1"/>
    </source>
</evidence>
<proteinExistence type="predicted"/>
<dbReference type="InterPro" id="IPR009030">
    <property type="entry name" value="Growth_fac_rcpt_cys_sf"/>
</dbReference>
<sequence length="153" mass="16254">MVKYNVFVCVCVYVIPTACDSSCATCYPDNPKCTSCPQGSAMHQGKCISYCPEQHYLDAHGRCRACHSSCWSCSGPSVSQCTLCSQGLSLHHGQCLEACGEGLYHQDQTCHSKLPGLGLATVSTPWPVSGSLRRRAVPPGSDLPQPSSGVVTV</sequence>
<keyword evidence="2" id="KW-0732">Signal</keyword>
<dbReference type="STRING" id="62062.ENSHHUP00000012090"/>
<dbReference type="SMART" id="SM00261">
    <property type="entry name" value="FU"/>
    <property type="match status" value="2"/>
</dbReference>
<protein>
    <recommendedName>
        <fullName evidence="5">TNFR-Cys domain-containing protein</fullName>
    </recommendedName>
</protein>
<feature type="chain" id="PRO_5021421075" description="TNFR-Cys domain-containing protein" evidence="2">
    <location>
        <begin position="22"/>
        <end position="153"/>
    </location>
</feature>
<dbReference type="SUPFAM" id="SSF57184">
    <property type="entry name" value="Growth factor receptor domain"/>
    <property type="match status" value="1"/>
</dbReference>
<keyword evidence="4" id="KW-1185">Reference proteome</keyword>
<dbReference type="Gene3D" id="2.10.220.10">
    <property type="entry name" value="Hormone Receptor, Insulin-like Growth Factor Receptor 1, Chain A, domain 2"/>
    <property type="match status" value="1"/>
</dbReference>
<organism evidence="3 4">
    <name type="scientific">Hucho hucho</name>
    <name type="common">huchen</name>
    <dbReference type="NCBI Taxonomy" id="62062"/>
    <lineage>
        <taxon>Eukaryota</taxon>
        <taxon>Metazoa</taxon>
        <taxon>Chordata</taxon>
        <taxon>Craniata</taxon>
        <taxon>Vertebrata</taxon>
        <taxon>Euteleostomi</taxon>
        <taxon>Actinopterygii</taxon>
        <taxon>Neopterygii</taxon>
        <taxon>Teleostei</taxon>
        <taxon>Protacanthopterygii</taxon>
        <taxon>Salmoniformes</taxon>
        <taxon>Salmonidae</taxon>
        <taxon>Salmoninae</taxon>
        <taxon>Hucho</taxon>
    </lineage>
</organism>
<evidence type="ECO:0000256" key="2">
    <source>
        <dbReference type="SAM" id="SignalP"/>
    </source>
</evidence>
<accession>A0A4W5KNY5</accession>
<reference evidence="3" key="3">
    <citation type="submission" date="2025-09" db="UniProtKB">
        <authorList>
            <consortium name="Ensembl"/>
        </authorList>
    </citation>
    <scope>IDENTIFICATION</scope>
</reference>
<dbReference type="AlphaFoldDB" id="A0A4W5KNY5"/>
<dbReference type="InterPro" id="IPR006212">
    <property type="entry name" value="Furin_repeat"/>
</dbReference>
<feature type="region of interest" description="Disordered" evidence="1">
    <location>
        <begin position="131"/>
        <end position="153"/>
    </location>
</feature>
<feature type="compositionally biased region" description="Polar residues" evidence="1">
    <location>
        <begin position="144"/>
        <end position="153"/>
    </location>
</feature>
<reference evidence="3" key="2">
    <citation type="submission" date="2025-08" db="UniProtKB">
        <authorList>
            <consortium name="Ensembl"/>
        </authorList>
    </citation>
    <scope>IDENTIFICATION</scope>
</reference>
<feature type="signal peptide" evidence="2">
    <location>
        <begin position="1"/>
        <end position="21"/>
    </location>
</feature>
<name>A0A4W5KNY5_9TELE</name>
<reference evidence="4" key="1">
    <citation type="submission" date="2018-06" db="EMBL/GenBank/DDBJ databases">
        <title>Genome assembly of Danube salmon.</title>
        <authorList>
            <person name="Macqueen D.J."/>
            <person name="Gundappa M.K."/>
        </authorList>
    </citation>
    <scope>NUCLEOTIDE SEQUENCE [LARGE SCALE GENOMIC DNA]</scope>
</reference>
<dbReference type="Ensembl" id="ENSHHUT00000012469.1">
    <property type="protein sequence ID" value="ENSHHUP00000012090.1"/>
    <property type="gene ID" value="ENSHHUG00000007397.1"/>
</dbReference>
<evidence type="ECO:0000313" key="4">
    <source>
        <dbReference type="Proteomes" id="UP000314982"/>
    </source>
</evidence>
<dbReference type="CDD" id="cd00064">
    <property type="entry name" value="FU"/>
    <property type="match status" value="2"/>
</dbReference>